<dbReference type="GO" id="GO:0000105">
    <property type="term" value="P:L-histidine biosynthetic process"/>
    <property type="evidence" value="ECO:0007669"/>
    <property type="project" value="UniProtKB-UniRule"/>
</dbReference>
<feature type="active site" description="Proton donor" evidence="9">
    <location>
        <position position="130"/>
    </location>
</feature>
<comment type="catalytic activity">
    <reaction evidence="1 9 11">
        <text>1-(5-phospho-beta-D-ribosyl)-5-[(5-phospho-beta-D-ribosylamino)methylideneamino]imidazole-4-carboxamide = 5-[(5-phospho-1-deoxy-D-ribulos-1-ylimino)methylamino]-1-(5-phospho-beta-D-ribosyl)imidazole-4-carboxamide</text>
        <dbReference type="Rhea" id="RHEA:15469"/>
        <dbReference type="ChEBI" id="CHEBI:58435"/>
        <dbReference type="ChEBI" id="CHEBI:58525"/>
        <dbReference type="EC" id="5.3.1.16"/>
    </reaction>
</comment>
<dbReference type="FunFam" id="3.20.20.70:FF:000009">
    <property type="entry name" value="1-(5-phosphoribosyl)-5-[(5-phosphoribosylamino)methylideneamino] imidazole-4-carboxamide isomerase"/>
    <property type="match status" value="1"/>
</dbReference>
<evidence type="ECO:0000256" key="3">
    <source>
        <dbReference type="ARBA" id="ARBA00005133"/>
    </source>
</evidence>
<comment type="subcellular location">
    <subcellularLocation>
        <location evidence="2 9 11">Cytoplasm</location>
    </subcellularLocation>
</comment>
<dbReference type="InterPro" id="IPR006063">
    <property type="entry name" value="HisA_bact_arch"/>
</dbReference>
<evidence type="ECO:0000256" key="7">
    <source>
        <dbReference type="ARBA" id="ARBA00023102"/>
    </source>
</evidence>
<evidence type="ECO:0000256" key="10">
    <source>
        <dbReference type="RuleBase" id="RU003657"/>
    </source>
</evidence>
<dbReference type="InterPro" id="IPR013785">
    <property type="entry name" value="Aldolase_TIM"/>
</dbReference>
<evidence type="ECO:0000256" key="6">
    <source>
        <dbReference type="ARBA" id="ARBA00022605"/>
    </source>
</evidence>
<gene>
    <name evidence="9" type="primary">hisA</name>
    <name evidence="12" type="ORF">DB32_003841</name>
</gene>
<dbReference type="InterPro" id="IPR006062">
    <property type="entry name" value="His_biosynth"/>
</dbReference>
<dbReference type="Pfam" id="PF00977">
    <property type="entry name" value="His_biosynth"/>
    <property type="match status" value="1"/>
</dbReference>
<proteinExistence type="inferred from homology"/>
<name>A0A0F6W3U5_9BACT</name>
<dbReference type="Gene3D" id="3.20.20.70">
    <property type="entry name" value="Aldolase class I"/>
    <property type="match status" value="1"/>
</dbReference>
<dbReference type="KEGG" id="samy:DB32_003841"/>
<comment type="similarity">
    <text evidence="4 9 10">Belongs to the HisA/HisF family.</text>
</comment>
<dbReference type="UniPathway" id="UPA00031">
    <property type="reaction ID" value="UER00009"/>
</dbReference>
<dbReference type="SUPFAM" id="SSF51366">
    <property type="entry name" value="Ribulose-phoshate binding barrel"/>
    <property type="match status" value="1"/>
</dbReference>
<protein>
    <recommendedName>
        <fullName evidence="9 11">1-(5-phosphoribosyl)-5-[(5-phosphoribosylamino)methylideneamino] imidazole-4-carboxamide isomerase</fullName>
        <ecNumber evidence="9 11">5.3.1.16</ecNumber>
    </recommendedName>
    <alternativeName>
        <fullName evidence="9">Phosphoribosylformimino-5-aminoimidazole carboxamide ribotide isomerase</fullName>
    </alternativeName>
</protein>
<dbReference type="GO" id="GO:0005737">
    <property type="term" value="C:cytoplasm"/>
    <property type="evidence" value="ECO:0007669"/>
    <property type="project" value="UniProtKB-SubCell"/>
</dbReference>
<evidence type="ECO:0000256" key="5">
    <source>
        <dbReference type="ARBA" id="ARBA00022490"/>
    </source>
</evidence>
<sequence>MELIPAIDLLEGKVVRLHKGRYDEVTVYADDPVAEAKRFADQGAKRLHVVDLEGARSGDAAHAALVERIVASVPSIAVQVGGGVRDARAAERWLAAGAQRVVMGTAAIKSPDVVSDLCAKHPGRLVIAIDARNGEVAIEGWEKGSGVRAEELAGRVDAWGAAAILYTDIDRDGTRLGPAVDSTAALQAAVSATVIASGGIGEIAHLLELARAGVRAAVCGRALYAGAFTLPEALAALSEGR</sequence>
<dbReference type="CDD" id="cd04732">
    <property type="entry name" value="HisA"/>
    <property type="match status" value="1"/>
</dbReference>
<dbReference type="GO" id="GO:0003949">
    <property type="term" value="F:1-(5-phosphoribosyl)-5-[(5-phosphoribosylamino)methylideneamino]imidazole-4-carboxamide isomerase activity"/>
    <property type="evidence" value="ECO:0007669"/>
    <property type="project" value="UniProtKB-UniRule"/>
</dbReference>
<evidence type="ECO:0000256" key="8">
    <source>
        <dbReference type="ARBA" id="ARBA00023235"/>
    </source>
</evidence>
<evidence type="ECO:0000313" key="12">
    <source>
        <dbReference type="EMBL" id="AKF06692.1"/>
    </source>
</evidence>
<dbReference type="Proteomes" id="UP000034883">
    <property type="component" value="Chromosome"/>
</dbReference>
<comment type="pathway">
    <text evidence="3 9 11">Amino-acid biosynthesis; L-histidine biosynthesis; L-histidine from 5-phospho-alpha-D-ribose 1-diphosphate: step 4/9.</text>
</comment>
<dbReference type="AlphaFoldDB" id="A0A0F6W3U5"/>
<dbReference type="RefSeq" id="WP_053233839.1">
    <property type="nucleotide sequence ID" value="NZ_CP011125.1"/>
</dbReference>
<dbReference type="PANTHER" id="PTHR43090">
    <property type="entry name" value="1-(5-PHOSPHORIBOSYL)-5-[(5-PHOSPHORIBOSYLAMINO)METHYLIDENEAMINO] IMIDAZOLE-4-CARBOXAMIDE ISOMERASE"/>
    <property type="match status" value="1"/>
</dbReference>
<evidence type="ECO:0000256" key="9">
    <source>
        <dbReference type="HAMAP-Rule" id="MF_01014"/>
    </source>
</evidence>
<dbReference type="OrthoDB" id="9807749at2"/>
<feature type="active site" description="Proton acceptor" evidence="9">
    <location>
        <position position="8"/>
    </location>
</feature>
<keyword evidence="6 9" id="KW-0028">Amino-acid biosynthesis</keyword>
<keyword evidence="5 9" id="KW-0963">Cytoplasm</keyword>
<evidence type="ECO:0000256" key="4">
    <source>
        <dbReference type="ARBA" id="ARBA00009667"/>
    </source>
</evidence>
<dbReference type="EMBL" id="CP011125">
    <property type="protein sequence ID" value="AKF06692.1"/>
    <property type="molecule type" value="Genomic_DNA"/>
</dbReference>
<accession>A0A0F6W3U5</accession>
<keyword evidence="13" id="KW-1185">Reference proteome</keyword>
<dbReference type="InterPro" id="IPR044524">
    <property type="entry name" value="Isoase_HisA-like"/>
</dbReference>
<dbReference type="NCBIfam" id="TIGR00007">
    <property type="entry name" value="1-(5-phosphoribosyl)-5-[(5-phosphoribosylamino)methylideneamino]imidazole-4-carboxamide isomerase"/>
    <property type="match status" value="1"/>
</dbReference>
<dbReference type="HAMAP" id="MF_01014">
    <property type="entry name" value="HisA"/>
    <property type="match status" value="1"/>
</dbReference>
<organism evidence="12 13">
    <name type="scientific">Sandaracinus amylolyticus</name>
    <dbReference type="NCBI Taxonomy" id="927083"/>
    <lineage>
        <taxon>Bacteria</taxon>
        <taxon>Pseudomonadati</taxon>
        <taxon>Myxococcota</taxon>
        <taxon>Polyangia</taxon>
        <taxon>Polyangiales</taxon>
        <taxon>Sandaracinaceae</taxon>
        <taxon>Sandaracinus</taxon>
    </lineage>
</organism>
<evidence type="ECO:0000256" key="11">
    <source>
        <dbReference type="RuleBase" id="RU003658"/>
    </source>
</evidence>
<dbReference type="GO" id="GO:0000162">
    <property type="term" value="P:L-tryptophan biosynthetic process"/>
    <property type="evidence" value="ECO:0007669"/>
    <property type="project" value="TreeGrafter"/>
</dbReference>
<dbReference type="PANTHER" id="PTHR43090:SF2">
    <property type="entry name" value="1-(5-PHOSPHORIBOSYL)-5-[(5-PHOSPHORIBOSYLAMINO)METHYLIDENEAMINO] IMIDAZOLE-4-CARBOXAMIDE ISOMERASE"/>
    <property type="match status" value="1"/>
</dbReference>
<evidence type="ECO:0000256" key="2">
    <source>
        <dbReference type="ARBA" id="ARBA00004496"/>
    </source>
</evidence>
<evidence type="ECO:0000256" key="1">
    <source>
        <dbReference type="ARBA" id="ARBA00000901"/>
    </source>
</evidence>
<dbReference type="InterPro" id="IPR023016">
    <property type="entry name" value="HisA/PriA"/>
</dbReference>
<dbReference type="STRING" id="927083.DB32_003841"/>
<dbReference type="EC" id="5.3.1.16" evidence="9 11"/>
<dbReference type="InterPro" id="IPR011060">
    <property type="entry name" value="RibuloseP-bd_barrel"/>
</dbReference>
<keyword evidence="8 9" id="KW-0413">Isomerase</keyword>
<reference evidence="12 13" key="1">
    <citation type="submission" date="2015-03" db="EMBL/GenBank/DDBJ databases">
        <title>Genome assembly of Sandaracinus amylolyticus DSM 53668.</title>
        <authorList>
            <person name="Sharma G."/>
            <person name="Subramanian S."/>
        </authorList>
    </citation>
    <scope>NUCLEOTIDE SEQUENCE [LARGE SCALE GENOMIC DNA]</scope>
    <source>
        <strain evidence="12 13">DSM 53668</strain>
    </source>
</reference>
<keyword evidence="7 9" id="KW-0368">Histidine biosynthesis</keyword>
<evidence type="ECO:0000313" key="13">
    <source>
        <dbReference type="Proteomes" id="UP000034883"/>
    </source>
</evidence>